<dbReference type="CDD" id="cd00383">
    <property type="entry name" value="trans_reg_C"/>
    <property type="match status" value="1"/>
</dbReference>
<dbReference type="PROSITE" id="PS51755">
    <property type="entry name" value="OMPR_PHOB"/>
    <property type="match status" value="1"/>
</dbReference>
<dbReference type="GO" id="GO:0000160">
    <property type="term" value="P:phosphorelay signal transduction system"/>
    <property type="evidence" value="ECO:0007669"/>
    <property type="project" value="InterPro"/>
</dbReference>
<dbReference type="InterPro" id="IPR027417">
    <property type="entry name" value="P-loop_NTPase"/>
</dbReference>
<dbReference type="PANTHER" id="PTHR47691">
    <property type="entry name" value="REGULATOR-RELATED"/>
    <property type="match status" value="1"/>
</dbReference>
<proteinExistence type="predicted"/>
<dbReference type="SMART" id="SM00862">
    <property type="entry name" value="Trans_reg_C"/>
    <property type="match status" value="1"/>
</dbReference>
<dbReference type="SUPFAM" id="SSF46894">
    <property type="entry name" value="C-terminal effector domain of the bipartite response regulators"/>
    <property type="match status" value="1"/>
</dbReference>
<comment type="caution">
    <text evidence="4">The sequence shown here is derived from an EMBL/GenBank/DDBJ whole genome shotgun (WGS) entry which is preliminary data.</text>
</comment>
<dbReference type="Pfam" id="PF00931">
    <property type="entry name" value="NB-ARC"/>
    <property type="match status" value="1"/>
</dbReference>
<evidence type="ECO:0000313" key="5">
    <source>
        <dbReference type="Proteomes" id="UP000543030"/>
    </source>
</evidence>
<evidence type="ECO:0000259" key="3">
    <source>
        <dbReference type="PROSITE" id="PS51755"/>
    </source>
</evidence>
<name>A0A840RDZ1_9NEIS</name>
<evidence type="ECO:0000256" key="1">
    <source>
        <dbReference type="ARBA" id="ARBA00023125"/>
    </source>
</evidence>
<dbReference type="GO" id="GO:0043531">
    <property type="term" value="F:ADP binding"/>
    <property type="evidence" value="ECO:0007669"/>
    <property type="project" value="InterPro"/>
</dbReference>
<organism evidence="4 5">
    <name type="scientific">Silvimonas terrae</name>
    <dbReference type="NCBI Taxonomy" id="300266"/>
    <lineage>
        <taxon>Bacteria</taxon>
        <taxon>Pseudomonadati</taxon>
        <taxon>Pseudomonadota</taxon>
        <taxon>Betaproteobacteria</taxon>
        <taxon>Neisseriales</taxon>
        <taxon>Chitinibacteraceae</taxon>
        <taxon>Silvimonas</taxon>
    </lineage>
</organism>
<dbReference type="Gene3D" id="1.25.40.10">
    <property type="entry name" value="Tetratricopeptide repeat domain"/>
    <property type="match status" value="1"/>
</dbReference>
<evidence type="ECO:0000256" key="2">
    <source>
        <dbReference type="PROSITE-ProRule" id="PRU01091"/>
    </source>
</evidence>
<dbReference type="InterPro" id="IPR036388">
    <property type="entry name" value="WH-like_DNA-bd_sf"/>
</dbReference>
<dbReference type="GO" id="GO:0003677">
    <property type="term" value="F:DNA binding"/>
    <property type="evidence" value="ECO:0007669"/>
    <property type="project" value="UniProtKB-UniRule"/>
</dbReference>
<accession>A0A840RDZ1</accession>
<dbReference type="RefSeq" id="WP_184100992.1">
    <property type="nucleotide sequence ID" value="NZ_JACHHN010000004.1"/>
</dbReference>
<reference evidence="4 5" key="1">
    <citation type="submission" date="2020-08" db="EMBL/GenBank/DDBJ databases">
        <title>Genomic Encyclopedia of Type Strains, Phase IV (KMG-IV): sequencing the most valuable type-strain genomes for metagenomic binning, comparative biology and taxonomic classification.</title>
        <authorList>
            <person name="Goeker M."/>
        </authorList>
    </citation>
    <scope>NUCLEOTIDE SEQUENCE [LARGE SCALE GENOMIC DNA]</scope>
    <source>
        <strain evidence="4 5">DSM 18233</strain>
    </source>
</reference>
<evidence type="ECO:0000313" key="4">
    <source>
        <dbReference type="EMBL" id="MBB5191719.1"/>
    </source>
</evidence>
<dbReference type="PANTHER" id="PTHR47691:SF3">
    <property type="entry name" value="HTH-TYPE TRANSCRIPTIONAL REGULATOR RV0890C-RELATED"/>
    <property type="match status" value="1"/>
</dbReference>
<dbReference type="InterPro" id="IPR002182">
    <property type="entry name" value="NB-ARC"/>
</dbReference>
<dbReference type="Pfam" id="PF00486">
    <property type="entry name" value="Trans_reg_C"/>
    <property type="match status" value="1"/>
</dbReference>
<keyword evidence="1 2" id="KW-0238">DNA-binding</keyword>
<dbReference type="InterPro" id="IPR016032">
    <property type="entry name" value="Sig_transdc_resp-reg_C-effctor"/>
</dbReference>
<dbReference type="EMBL" id="JACHHN010000004">
    <property type="protein sequence ID" value="MBB5191719.1"/>
    <property type="molecule type" value="Genomic_DNA"/>
</dbReference>
<dbReference type="SUPFAM" id="SSF52540">
    <property type="entry name" value="P-loop containing nucleoside triphosphate hydrolases"/>
    <property type="match status" value="1"/>
</dbReference>
<dbReference type="Gene3D" id="1.10.10.10">
    <property type="entry name" value="Winged helix-like DNA-binding domain superfamily/Winged helix DNA-binding domain"/>
    <property type="match status" value="1"/>
</dbReference>
<dbReference type="Gene3D" id="3.40.50.300">
    <property type="entry name" value="P-loop containing nucleotide triphosphate hydrolases"/>
    <property type="match status" value="1"/>
</dbReference>
<dbReference type="Proteomes" id="UP000543030">
    <property type="component" value="Unassembled WGS sequence"/>
</dbReference>
<dbReference type="AlphaFoldDB" id="A0A840RDZ1"/>
<gene>
    <name evidence="4" type="ORF">HNQ50_002449</name>
</gene>
<protein>
    <submittedName>
        <fullName evidence="4">Putative ATPase</fullName>
    </submittedName>
</protein>
<dbReference type="GO" id="GO:0006355">
    <property type="term" value="P:regulation of DNA-templated transcription"/>
    <property type="evidence" value="ECO:0007669"/>
    <property type="project" value="InterPro"/>
</dbReference>
<feature type="domain" description="OmpR/PhoB-type" evidence="3">
    <location>
        <begin position="15"/>
        <end position="113"/>
    </location>
</feature>
<feature type="DNA-binding region" description="OmpR/PhoB-type" evidence="2">
    <location>
        <begin position="15"/>
        <end position="113"/>
    </location>
</feature>
<dbReference type="InterPro" id="IPR011990">
    <property type="entry name" value="TPR-like_helical_dom_sf"/>
</dbReference>
<keyword evidence="5" id="KW-1185">Reference proteome</keyword>
<dbReference type="InterPro" id="IPR001867">
    <property type="entry name" value="OmpR/PhoB-type_DNA-bd"/>
</dbReference>
<sequence>MARTHIRSISPYDGGACLSFGPFKLFPAERLLTRNGAPVQLGGRALDVLVVLVARAGSVVEKDELIASAWPGVVVTEGSLRFQITLLRKILGDGVDGARYISNVMGRGYSFVAELSPHDDPLAPDERIAAHRLDVSLPVQVTELYGRSQDVAAISQRLAASRFLTIVGAGGVGKTSVAIKVGHDSRERLGDAIVFVDLAALSDPALVPTAVAAALHLSVRSADPLPSLLAWLRDKRLLLILDNCEHVIDAAAGLASGIAQATAQVQILATSREPLRVPGEQIFRLEPLATPPDQPGITADTILAYPATRLFVERAGASGATLDVSDQDAPVVADICRKLDGLALAIELAARRVASYGLHQTAALLNERLTLAWRGQRHALPRHQTLRATLDWSYDLLDDREKRVLCQLPVFVGDFTLAAARQVVPAGSLSQEDVVDTLACLAEKSLLAVHLAGSLIQYRLLESTRDYLLSRSDQQIEGLARRHAAYVHRHLEENTVSSAGLGAGASADIANVRAALQWGFGPEGDVNLAVALAAAAAPGFLAMSLLIECRFWAERALSVLSPAARGMRAEMQLYAALGLSLMFTRGNSDDVRAALEQSLALAQALDDAPSQVQLLGALQIFHERVGDFKVSLGEAQRSLMVATGSTDPMTLATANAMMGLCLHLDGDQVKARALLEAALATPVQPKLSGTIYIGFDHRNRAGIALARTLWLLGHASLAVQTAERTVKEAGELDHPVTLCIALIWAVSVFVWAGDLARAEADIDRFIACAQAHSLGPYLAVGRGVKGELAIRRGEHPEQGIAAIRGCLVELHEARYELLTTGFCLALTEGLGAAGRIGEALELVEHTIAAVQANGDLYYLPELLRIKAWVLLRAADDNVAQAQACLVESLALSQHQGALSWALRAATDLARMWAPTRREEARDLLAATLGRFEEGFETADLVTASALLQQMDEAELTLHHNT</sequence>
<dbReference type="SUPFAM" id="SSF48452">
    <property type="entry name" value="TPR-like"/>
    <property type="match status" value="1"/>
</dbReference>